<gene>
    <name evidence="9" type="primary">yedK_1</name>
    <name evidence="9" type="ORF">Lche_0042</name>
</gene>
<dbReference type="InterPro" id="IPR003738">
    <property type="entry name" value="SRAP"/>
</dbReference>
<keyword evidence="7" id="KW-0456">Lyase</keyword>
<dbReference type="STRING" id="28084.Lche_0042"/>
<dbReference type="EC" id="3.4.-.-" evidence="8"/>
<dbReference type="PATRIC" id="fig|28084.5.peg.46"/>
<name>A0A0W0SJ27_9GAMM</name>
<evidence type="ECO:0000313" key="10">
    <source>
        <dbReference type="Proteomes" id="UP000054921"/>
    </source>
</evidence>
<evidence type="ECO:0000256" key="7">
    <source>
        <dbReference type="ARBA" id="ARBA00023239"/>
    </source>
</evidence>
<protein>
    <recommendedName>
        <fullName evidence="8">Abasic site processing protein</fullName>
        <ecNumber evidence="8">3.4.-.-</ecNumber>
    </recommendedName>
</protein>
<dbReference type="Pfam" id="PF02586">
    <property type="entry name" value="SRAP"/>
    <property type="match status" value="1"/>
</dbReference>
<reference evidence="9 10" key="1">
    <citation type="submission" date="2015-11" db="EMBL/GenBank/DDBJ databases">
        <title>Genomic analysis of 38 Legionella species identifies large and diverse effector repertoires.</title>
        <authorList>
            <person name="Burstein D."/>
            <person name="Amaro F."/>
            <person name="Zusman T."/>
            <person name="Lifshitz Z."/>
            <person name="Cohen O."/>
            <person name="Gilbert J.A."/>
            <person name="Pupko T."/>
            <person name="Shuman H.A."/>
            <person name="Segal G."/>
        </authorList>
    </citation>
    <scope>NUCLEOTIDE SEQUENCE [LARGE SCALE GENOMIC DNA]</scope>
    <source>
        <strain evidence="9 10">ORW</strain>
    </source>
</reference>
<comment type="caution">
    <text evidence="9">The sequence shown here is derived from an EMBL/GenBank/DDBJ whole genome shotgun (WGS) entry which is preliminary data.</text>
</comment>
<dbReference type="GO" id="GO:0003697">
    <property type="term" value="F:single-stranded DNA binding"/>
    <property type="evidence" value="ECO:0007669"/>
    <property type="project" value="InterPro"/>
</dbReference>
<evidence type="ECO:0000256" key="3">
    <source>
        <dbReference type="ARBA" id="ARBA00022763"/>
    </source>
</evidence>
<dbReference type="GO" id="GO:0106300">
    <property type="term" value="P:protein-DNA covalent cross-linking repair"/>
    <property type="evidence" value="ECO:0007669"/>
    <property type="project" value="InterPro"/>
</dbReference>
<keyword evidence="2 8" id="KW-0645">Protease</keyword>
<evidence type="ECO:0000256" key="2">
    <source>
        <dbReference type="ARBA" id="ARBA00022670"/>
    </source>
</evidence>
<dbReference type="PANTHER" id="PTHR13604">
    <property type="entry name" value="DC12-RELATED"/>
    <property type="match status" value="1"/>
</dbReference>
<dbReference type="InterPro" id="IPR036590">
    <property type="entry name" value="SRAP-like"/>
</dbReference>
<dbReference type="SUPFAM" id="SSF143081">
    <property type="entry name" value="BB1717-like"/>
    <property type="match status" value="1"/>
</dbReference>
<accession>A0A0W0SJ27</accession>
<organism evidence="9 10">
    <name type="scientific">Legionella cherrii</name>
    <dbReference type="NCBI Taxonomy" id="28084"/>
    <lineage>
        <taxon>Bacteria</taxon>
        <taxon>Pseudomonadati</taxon>
        <taxon>Pseudomonadota</taxon>
        <taxon>Gammaproteobacteria</taxon>
        <taxon>Legionellales</taxon>
        <taxon>Legionellaceae</taxon>
        <taxon>Legionella</taxon>
    </lineage>
</organism>
<dbReference type="PANTHER" id="PTHR13604:SF0">
    <property type="entry name" value="ABASIC SITE PROCESSING PROTEIN HMCES"/>
    <property type="match status" value="1"/>
</dbReference>
<evidence type="ECO:0000256" key="5">
    <source>
        <dbReference type="ARBA" id="ARBA00023124"/>
    </source>
</evidence>
<dbReference type="AlphaFoldDB" id="A0A0W0SJ27"/>
<evidence type="ECO:0000313" key="9">
    <source>
        <dbReference type="EMBL" id="KTC83383.1"/>
    </source>
</evidence>
<dbReference type="Gene3D" id="3.90.1680.10">
    <property type="entry name" value="SOS response associated peptidase-like"/>
    <property type="match status" value="1"/>
</dbReference>
<proteinExistence type="inferred from homology"/>
<evidence type="ECO:0000256" key="6">
    <source>
        <dbReference type="ARBA" id="ARBA00023125"/>
    </source>
</evidence>
<dbReference type="GO" id="GO:0008233">
    <property type="term" value="F:peptidase activity"/>
    <property type="evidence" value="ECO:0007669"/>
    <property type="project" value="UniProtKB-KW"/>
</dbReference>
<dbReference type="GO" id="GO:0016829">
    <property type="term" value="F:lyase activity"/>
    <property type="evidence" value="ECO:0007669"/>
    <property type="project" value="UniProtKB-KW"/>
</dbReference>
<keyword evidence="3" id="KW-0227">DNA damage</keyword>
<sequence>MGEIMCGRFAYVASYDKLKYQFHLSNSIEITPRFNIAPGAELVCLVETEDHEIQSVLLHWGLVPSWVTDRKKIGSLINARAETLFEKPAFRQAMKSKRCLVPMSGFYEWHQEGGVKQPYFFQKKNRDLLAVAAIWDTWQHEEEVIHSCCLITTDANPLMMSVHHRMPVILDEEAQAIWLNNMQCDKAQLIALMKPYPYEDLEGYRVTTLMNKADFDHPLAMEPLSK</sequence>
<evidence type="ECO:0000256" key="8">
    <source>
        <dbReference type="RuleBase" id="RU364100"/>
    </source>
</evidence>
<evidence type="ECO:0000256" key="1">
    <source>
        <dbReference type="ARBA" id="ARBA00008136"/>
    </source>
</evidence>
<evidence type="ECO:0000256" key="4">
    <source>
        <dbReference type="ARBA" id="ARBA00022801"/>
    </source>
</evidence>
<dbReference type="Proteomes" id="UP000054921">
    <property type="component" value="Unassembled WGS sequence"/>
</dbReference>
<dbReference type="GO" id="GO:0006508">
    <property type="term" value="P:proteolysis"/>
    <property type="evidence" value="ECO:0007669"/>
    <property type="project" value="UniProtKB-KW"/>
</dbReference>
<keyword evidence="4 8" id="KW-0378">Hydrolase</keyword>
<dbReference type="EMBL" id="LNXW01000005">
    <property type="protein sequence ID" value="KTC83383.1"/>
    <property type="molecule type" value="Genomic_DNA"/>
</dbReference>
<keyword evidence="5" id="KW-0190">Covalent protein-DNA linkage</keyword>
<comment type="similarity">
    <text evidence="1 8">Belongs to the SOS response-associated peptidase family.</text>
</comment>
<keyword evidence="6" id="KW-0238">DNA-binding</keyword>